<name>A0A2N0NRA4_9GLOM</name>
<protein>
    <submittedName>
        <fullName evidence="1">Uncharacterized protein</fullName>
    </submittedName>
</protein>
<dbReference type="AlphaFoldDB" id="A0A2N0NRA4"/>
<sequence>MVSLRKFKGKRFTSELNIVIRDTSVEYTFILGPKYFFFNSSMTEECLEKGKKRKREGAKGKEDE</sequence>
<accession>A0A2N0NRA4</accession>
<dbReference type="Proteomes" id="UP000232722">
    <property type="component" value="Unassembled WGS sequence"/>
</dbReference>
<reference evidence="1 2" key="2">
    <citation type="submission" date="2017-09" db="EMBL/GenBank/DDBJ databases">
        <title>Extensive intraspecific genome diversity in a model arbuscular mycorrhizal fungus.</title>
        <authorList>
            <person name="Chen E.C."/>
            <person name="Morin E."/>
            <person name="Beaudet D."/>
            <person name="Noel J."/>
            <person name="Ndikumana S."/>
            <person name="Charron P."/>
            <person name="St-Onge C."/>
            <person name="Giorgi J."/>
            <person name="Grigoriev I.V."/>
            <person name="Roux C."/>
            <person name="Martin F.M."/>
            <person name="Corradi N."/>
        </authorList>
    </citation>
    <scope>NUCLEOTIDE SEQUENCE [LARGE SCALE GENOMIC DNA]</scope>
    <source>
        <strain evidence="1 2">A5</strain>
    </source>
</reference>
<reference evidence="1 2" key="1">
    <citation type="submission" date="2016-04" db="EMBL/GenBank/DDBJ databases">
        <title>Genome analyses suggest a sexual origin of heterokaryosis in a supposedly ancient asexual fungus.</title>
        <authorList>
            <person name="Ropars J."/>
            <person name="Sedzielewska K."/>
            <person name="Noel J."/>
            <person name="Charron P."/>
            <person name="Farinelli L."/>
            <person name="Marton T."/>
            <person name="Kruger M."/>
            <person name="Pelin A."/>
            <person name="Brachmann A."/>
            <person name="Corradi N."/>
        </authorList>
    </citation>
    <scope>NUCLEOTIDE SEQUENCE [LARGE SCALE GENOMIC DNA]</scope>
    <source>
        <strain evidence="1 2">A5</strain>
    </source>
</reference>
<proteinExistence type="predicted"/>
<evidence type="ECO:0000313" key="2">
    <source>
        <dbReference type="Proteomes" id="UP000232722"/>
    </source>
</evidence>
<evidence type="ECO:0000313" key="1">
    <source>
        <dbReference type="EMBL" id="PKB97099.1"/>
    </source>
</evidence>
<dbReference type="EMBL" id="LLXJ01003418">
    <property type="protein sequence ID" value="PKB97099.1"/>
    <property type="molecule type" value="Genomic_DNA"/>
</dbReference>
<comment type="caution">
    <text evidence="1">The sequence shown here is derived from an EMBL/GenBank/DDBJ whole genome shotgun (WGS) entry which is preliminary data.</text>
</comment>
<organism evidence="1 2">
    <name type="scientific">Rhizophagus irregularis</name>
    <dbReference type="NCBI Taxonomy" id="588596"/>
    <lineage>
        <taxon>Eukaryota</taxon>
        <taxon>Fungi</taxon>
        <taxon>Fungi incertae sedis</taxon>
        <taxon>Mucoromycota</taxon>
        <taxon>Glomeromycotina</taxon>
        <taxon>Glomeromycetes</taxon>
        <taxon>Glomerales</taxon>
        <taxon>Glomeraceae</taxon>
        <taxon>Rhizophagus</taxon>
    </lineage>
</organism>
<gene>
    <name evidence="1" type="ORF">RhiirA5_433729</name>
</gene>